<sequence>MLRNMKEQLCTMEPLKIPRPQFDGMKFVHLNENYGFYMTIKNDNLKPMDNNNNSQLYSKTVFSRENNSSYNFRQKQRK</sequence>
<dbReference type="Proteomes" id="UP000054776">
    <property type="component" value="Unassembled WGS sequence"/>
</dbReference>
<accession>A0A0V1B7K6</accession>
<proteinExistence type="predicted"/>
<evidence type="ECO:0000313" key="1">
    <source>
        <dbReference type="EMBL" id="KRY32938.1"/>
    </source>
</evidence>
<name>A0A0V1B7K6_TRISP</name>
<reference evidence="1 2" key="1">
    <citation type="submission" date="2015-01" db="EMBL/GenBank/DDBJ databases">
        <title>Evolution of Trichinella species and genotypes.</title>
        <authorList>
            <person name="Korhonen P.K."/>
            <person name="Edoardo P."/>
            <person name="Giuseppe L.R."/>
            <person name="Gasser R.B."/>
        </authorList>
    </citation>
    <scope>NUCLEOTIDE SEQUENCE [LARGE SCALE GENOMIC DNA]</scope>
    <source>
        <strain evidence="1">ISS3</strain>
    </source>
</reference>
<keyword evidence="2" id="KW-1185">Reference proteome</keyword>
<dbReference type="AlphaFoldDB" id="A0A0V1B7K6"/>
<dbReference type="EMBL" id="JYDH01000090">
    <property type="protein sequence ID" value="KRY32938.1"/>
    <property type="molecule type" value="Genomic_DNA"/>
</dbReference>
<evidence type="ECO:0000313" key="2">
    <source>
        <dbReference type="Proteomes" id="UP000054776"/>
    </source>
</evidence>
<dbReference type="InParanoid" id="A0A0V1B7K6"/>
<dbReference type="OrthoDB" id="5831187at2759"/>
<protein>
    <submittedName>
        <fullName evidence="1">Uncharacterized protein</fullName>
    </submittedName>
</protein>
<comment type="caution">
    <text evidence="1">The sequence shown here is derived from an EMBL/GenBank/DDBJ whole genome shotgun (WGS) entry which is preliminary data.</text>
</comment>
<gene>
    <name evidence="1" type="ORF">T01_1121</name>
</gene>
<organism evidence="1 2">
    <name type="scientific">Trichinella spiralis</name>
    <name type="common">Trichina worm</name>
    <dbReference type="NCBI Taxonomy" id="6334"/>
    <lineage>
        <taxon>Eukaryota</taxon>
        <taxon>Metazoa</taxon>
        <taxon>Ecdysozoa</taxon>
        <taxon>Nematoda</taxon>
        <taxon>Enoplea</taxon>
        <taxon>Dorylaimia</taxon>
        <taxon>Trichinellida</taxon>
        <taxon>Trichinellidae</taxon>
        <taxon>Trichinella</taxon>
    </lineage>
</organism>